<dbReference type="PANTHER" id="PTHR35807">
    <property type="entry name" value="TRANSCRIPTIONAL REGULATOR REDD-RELATED"/>
    <property type="match status" value="1"/>
</dbReference>
<dbReference type="Gene3D" id="3.40.50.300">
    <property type="entry name" value="P-loop containing nucleotide triphosphate hydrolases"/>
    <property type="match status" value="1"/>
</dbReference>
<dbReference type="InterPro" id="IPR001867">
    <property type="entry name" value="OmpR/PhoB-type_DNA-bd"/>
</dbReference>
<evidence type="ECO:0000313" key="8">
    <source>
        <dbReference type="Proteomes" id="UP001595699"/>
    </source>
</evidence>
<dbReference type="Gene3D" id="1.25.40.10">
    <property type="entry name" value="Tetratricopeptide repeat domain"/>
    <property type="match status" value="3"/>
</dbReference>
<evidence type="ECO:0000256" key="4">
    <source>
        <dbReference type="ARBA" id="ARBA00023163"/>
    </source>
</evidence>
<sequence length="1005" mass="109520">MRLGILGPVVVVAAGASVAVGSAREAYVLALLALSADRVVPAERLIDALWPEDPPQSARAQLHNIIRNLRRRLNGFDEHLIETRPLGYELKLGDHRFDLTDFRRDVEHARTAREKGDHEAALSCSTAALGHWRGPALAGIGDDLAGTIRQSVHDERLAATIAQLEAHLALGHHQAALDALAPLVEEHPYREYLYELRMRALVLDGRRVDALDAYQLAARRLGDELGVQPGADLRRLEREIRAGDPLPESTADRPVVPRELPALTAALVGRTKVLDELVDRLGDEQRETGEPTRIALLVGSGGVGKSALALAAAHRLAATYPDGTLFANLRGSQESPVSAHEISGRFLRSLGVAGSEIPTSEEERAARYRTALADRRVLVVLDDAANEEQVRPLIPSGSGCGLLVTSRRSLAALAPAPRWTVARLLPADATRLLVAIVGPERAGREPSAAESIAELCGFLPLAICVAGARLAANPSWRLSELEERLTDERARLDELAIGDIDVRAGIALTYESLDPPCRTLFRRLGLLPMDSWPLWVAEELVGADAGRLLDQLTDVHLIEPMGRDSVDQARYRLHDLIAEFAREHAFDEEPDAERDAVLRRVVNGWLGLASIADGQVKHGRMSARGLPAPTPPERAAGLARQFAATWFEVELPNLLAAFDLAHGLRDFELAGTLAMRLAGFLTVRAYDQDRERLMQTALRLAPERSGLELRIRLLGELFTAYAQRARFSELPAIAALKYETARELGDAEAQQEALLRCAWAERSLARLNEAIEFLDRARAIDVPDQDPSMRRSLHLELGAALADQGKLAEGLPLIADALEFARAEGPSRQLGITLLSFGQVLALAGQYEEALDALDEMRAICATTGDELGTAYCQLQRAHVHIHTGRLAEARELLDAAVPVLDQHAPEPDPNPDGLHALGDLAAAEGRWADAARYLRASADVWHHVSGTLEVVRLIAKLERVLLAAGDQPSAAECRRHWQSILTDLHLEEAVLQLPPKYPASFALV</sequence>
<dbReference type="InterPro" id="IPR027417">
    <property type="entry name" value="P-loop_NTPase"/>
</dbReference>
<comment type="caution">
    <text evidence="7">The sequence shown here is derived from an EMBL/GenBank/DDBJ whole genome shotgun (WGS) entry which is preliminary data.</text>
</comment>
<feature type="DNA-binding region" description="OmpR/PhoB-type" evidence="5">
    <location>
        <begin position="1"/>
        <end position="92"/>
    </location>
</feature>
<reference evidence="8" key="1">
    <citation type="journal article" date="2019" name="Int. J. Syst. Evol. Microbiol.">
        <title>The Global Catalogue of Microorganisms (GCM) 10K type strain sequencing project: providing services to taxonomists for standard genome sequencing and annotation.</title>
        <authorList>
            <consortium name="The Broad Institute Genomics Platform"/>
            <consortium name="The Broad Institute Genome Sequencing Center for Infectious Disease"/>
            <person name="Wu L."/>
            <person name="Ma J."/>
        </authorList>
    </citation>
    <scope>NUCLEOTIDE SEQUENCE [LARGE SCALE GENOMIC DNA]</scope>
    <source>
        <strain evidence="8">CGMCC 4.7241</strain>
    </source>
</reference>
<dbReference type="PRINTS" id="PR00364">
    <property type="entry name" value="DISEASERSIST"/>
</dbReference>
<proteinExistence type="inferred from homology"/>
<dbReference type="CDD" id="cd15831">
    <property type="entry name" value="BTAD"/>
    <property type="match status" value="1"/>
</dbReference>
<evidence type="ECO:0000256" key="1">
    <source>
        <dbReference type="ARBA" id="ARBA00005820"/>
    </source>
</evidence>
<dbReference type="SMART" id="SM00028">
    <property type="entry name" value="TPR"/>
    <property type="match status" value="5"/>
</dbReference>
<dbReference type="InterPro" id="IPR019734">
    <property type="entry name" value="TPR_rpt"/>
</dbReference>
<feature type="domain" description="OmpR/PhoB-type" evidence="6">
    <location>
        <begin position="1"/>
        <end position="92"/>
    </location>
</feature>
<comment type="similarity">
    <text evidence="1">Belongs to the AfsR/DnrI/RedD regulatory family.</text>
</comment>
<dbReference type="SUPFAM" id="SSF46894">
    <property type="entry name" value="C-terminal effector domain of the bipartite response regulators"/>
    <property type="match status" value="1"/>
</dbReference>
<dbReference type="InterPro" id="IPR011990">
    <property type="entry name" value="TPR-like_helical_dom_sf"/>
</dbReference>
<dbReference type="SUPFAM" id="SSF52540">
    <property type="entry name" value="P-loop containing nucleoside triphosphate hydrolases"/>
    <property type="match status" value="1"/>
</dbReference>
<evidence type="ECO:0000256" key="3">
    <source>
        <dbReference type="ARBA" id="ARBA00023125"/>
    </source>
</evidence>
<keyword evidence="4" id="KW-0804">Transcription</keyword>
<dbReference type="SUPFAM" id="SSF48452">
    <property type="entry name" value="TPR-like"/>
    <property type="match status" value="2"/>
</dbReference>
<evidence type="ECO:0000256" key="2">
    <source>
        <dbReference type="ARBA" id="ARBA00023015"/>
    </source>
</evidence>
<dbReference type="Pfam" id="PF13424">
    <property type="entry name" value="TPR_12"/>
    <property type="match status" value="1"/>
</dbReference>
<dbReference type="Pfam" id="PF00486">
    <property type="entry name" value="Trans_reg_C"/>
    <property type="match status" value="1"/>
</dbReference>
<accession>A0ABV7Y8B0</accession>
<organism evidence="7 8">
    <name type="scientific">Tenggerimyces flavus</name>
    <dbReference type="NCBI Taxonomy" id="1708749"/>
    <lineage>
        <taxon>Bacteria</taxon>
        <taxon>Bacillati</taxon>
        <taxon>Actinomycetota</taxon>
        <taxon>Actinomycetes</taxon>
        <taxon>Propionibacteriales</taxon>
        <taxon>Nocardioidaceae</taxon>
        <taxon>Tenggerimyces</taxon>
    </lineage>
</organism>
<evidence type="ECO:0000313" key="7">
    <source>
        <dbReference type="EMBL" id="MFC3761387.1"/>
    </source>
</evidence>
<evidence type="ECO:0000259" key="6">
    <source>
        <dbReference type="PROSITE" id="PS51755"/>
    </source>
</evidence>
<evidence type="ECO:0000256" key="5">
    <source>
        <dbReference type="PROSITE-ProRule" id="PRU01091"/>
    </source>
</evidence>
<dbReference type="Gene3D" id="1.10.10.10">
    <property type="entry name" value="Winged helix-like DNA-binding domain superfamily/Winged helix DNA-binding domain"/>
    <property type="match status" value="1"/>
</dbReference>
<dbReference type="InterPro" id="IPR036388">
    <property type="entry name" value="WH-like_DNA-bd_sf"/>
</dbReference>
<protein>
    <submittedName>
        <fullName evidence="7">BTAD domain-containing putative transcriptional regulator</fullName>
    </submittedName>
</protein>
<dbReference type="SMART" id="SM00862">
    <property type="entry name" value="Trans_reg_C"/>
    <property type="match status" value="1"/>
</dbReference>
<dbReference type="InterPro" id="IPR002182">
    <property type="entry name" value="NB-ARC"/>
</dbReference>
<dbReference type="Proteomes" id="UP001595699">
    <property type="component" value="Unassembled WGS sequence"/>
</dbReference>
<keyword evidence="2" id="KW-0805">Transcription regulation</keyword>
<dbReference type="InterPro" id="IPR051677">
    <property type="entry name" value="AfsR-DnrI-RedD_regulator"/>
</dbReference>
<dbReference type="InterPro" id="IPR005158">
    <property type="entry name" value="BTAD"/>
</dbReference>
<dbReference type="SMART" id="SM01043">
    <property type="entry name" value="BTAD"/>
    <property type="match status" value="1"/>
</dbReference>
<keyword evidence="3 5" id="KW-0238">DNA-binding</keyword>
<dbReference type="Pfam" id="PF00931">
    <property type="entry name" value="NB-ARC"/>
    <property type="match status" value="1"/>
</dbReference>
<dbReference type="PROSITE" id="PS51755">
    <property type="entry name" value="OMPR_PHOB"/>
    <property type="match status" value="1"/>
</dbReference>
<dbReference type="EMBL" id="JBHRZH010000008">
    <property type="protein sequence ID" value="MFC3761387.1"/>
    <property type="molecule type" value="Genomic_DNA"/>
</dbReference>
<dbReference type="RefSeq" id="WP_205118451.1">
    <property type="nucleotide sequence ID" value="NZ_JAFBCM010000001.1"/>
</dbReference>
<name>A0ABV7Y8B0_9ACTN</name>
<dbReference type="PANTHER" id="PTHR35807:SF1">
    <property type="entry name" value="TRANSCRIPTIONAL REGULATOR REDD"/>
    <property type="match status" value="1"/>
</dbReference>
<gene>
    <name evidence="7" type="ORF">ACFOUW_11100</name>
</gene>
<dbReference type="Pfam" id="PF03704">
    <property type="entry name" value="BTAD"/>
    <property type="match status" value="1"/>
</dbReference>
<keyword evidence="8" id="KW-1185">Reference proteome</keyword>
<dbReference type="InterPro" id="IPR016032">
    <property type="entry name" value="Sig_transdc_resp-reg_C-effctor"/>
</dbReference>